<dbReference type="FunFam" id="2.60.40.420:FF:000036">
    <property type="entry name" value="L-ascorbate oxidase"/>
    <property type="match status" value="1"/>
</dbReference>
<dbReference type="GO" id="GO:0052716">
    <property type="term" value="F:hydroquinone:oxygen oxidoreductase activity"/>
    <property type="evidence" value="ECO:0007669"/>
    <property type="project" value="UniProtKB-ARBA"/>
</dbReference>
<dbReference type="InterPro" id="IPR033138">
    <property type="entry name" value="Cu_oxidase_CS"/>
</dbReference>
<dbReference type="InterPro" id="IPR011707">
    <property type="entry name" value="Cu-oxidase-like_N"/>
</dbReference>
<feature type="domain" description="Plastocyanin-like" evidence="10">
    <location>
        <begin position="476"/>
        <end position="593"/>
    </location>
</feature>
<dbReference type="InterPro" id="IPR011706">
    <property type="entry name" value="Cu-oxidase_C"/>
</dbReference>
<dbReference type="GO" id="GO:0005507">
    <property type="term" value="F:copper ion binding"/>
    <property type="evidence" value="ECO:0007669"/>
    <property type="project" value="InterPro"/>
</dbReference>
<dbReference type="InterPro" id="IPR008972">
    <property type="entry name" value="Cupredoxin"/>
</dbReference>
<evidence type="ECO:0000256" key="8">
    <source>
        <dbReference type="SAM" id="SignalP"/>
    </source>
</evidence>
<gene>
    <name evidence="12" type="ORF">ASPACDRAFT_1852228</name>
</gene>
<keyword evidence="5" id="KW-0186">Copper</keyword>
<feature type="region of interest" description="Disordered" evidence="7">
    <location>
        <begin position="371"/>
        <end position="401"/>
    </location>
</feature>
<dbReference type="PANTHER" id="PTHR11709">
    <property type="entry name" value="MULTI-COPPER OXIDASE"/>
    <property type="match status" value="1"/>
</dbReference>
<dbReference type="GO" id="GO:0042440">
    <property type="term" value="P:pigment metabolic process"/>
    <property type="evidence" value="ECO:0007669"/>
    <property type="project" value="UniProtKB-ARBA"/>
</dbReference>
<evidence type="ECO:0000259" key="10">
    <source>
        <dbReference type="Pfam" id="PF07731"/>
    </source>
</evidence>
<keyword evidence="4" id="KW-0560">Oxidoreductase</keyword>
<dbReference type="PROSITE" id="PS00080">
    <property type="entry name" value="MULTICOPPER_OXIDASE2"/>
    <property type="match status" value="1"/>
</dbReference>
<dbReference type="Proteomes" id="UP000184546">
    <property type="component" value="Unassembled WGS sequence"/>
</dbReference>
<feature type="chain" id="PRO_5013313251" description="Multicopper oxidase" evidence="8">
    <location>
        <begin position="23"/>
        <end position="614"/>
    </location>
</feature>
<dbReference type="InterPro" id="IPR045087">
    <property type="entry name" value="Cu-oxidase_fam"/>
</dbReference>
<keyword evidence="6" id="KW-0325">Glycoprotein</keyword>
<feature type="domain" description="Plastocyanin-like" evidence="11">
    <location>
        <begin position="32"/>
        <end position="144"/>
    </location>
</feature>
<evidence type="ECO:0000313" key="13">
    <source>
        <dbReference type="Proteomes" id="UP000184546"/>
    </source>
</evidence>
<dbReference type="RefSeq" id="XP_020061623.1">
    <property type="nucleotide sequence ID" value="XM_020197240.1"/>
</dbReference>
<dbReference type="OMA" id="DMGCMPP"/>
<dbReference type="OrthoDB" id="2121828at2759"/>
<accession>A0A1L9XA98</accession>
<proteinExistence type="inferred from homology"/>
<dbReference type="PROSITE" id="PS00079">
    <property type="entry name" value="MULTICOPPER_OXIDASE1"/>
    <property type="match status" value="2"/>
</dbReference>
<feature type="signal peptide" evidence="8">
    <location>
        <begin position="1"/>
        <end position="22"/>
    </location>
</feature>
<organism evidence="12 13">
    <name type="scientific">Aspergillus aculeatus (strain ATCC 16872 / CBS 172.66 / WB 5094)</name>
    <dbReference type="NCBI Taxonomy" id="690307"/>
    <lineage>
        <taxon>Eukaryota</taxon>
        <taxon>Fungi</taxon>
        <taxon>Dikarya</taxon>
        <taxon>Ascomycota</taxon>
        <taxon>Pezizomycotina</taxon>
        <taxon>Eurotiomycetes</taxon>
        <taxon>Eurotiomycetidae</taxon>
        <taxon>Eurotiales</taxon>
        <taxon>Aspergillaceae</taxon>
        <taxon>Aspergillus</taxon>
        <taxon>Aspergillus subgen. Circumdati</taxon>
    </lineage>
</organism>
<evidence type="ECO:0008006" key="14">
    <source>
        <dbReference type="Google" id="ProtNLM"/>
    </source>
</evidence>
<dbReference type="GeneID" id="30971054"/>
<dbReference type="EMBL" id="KV878970">
    <property type="protein sequence ID" value="OJK05284.1"/>
    <property type="molecule type" value="Genomic_DNA"/>
</dbReference>
<dbReference type="SUPFAM" id="SSF49503">
    <property type="entry name" value="Cupredoxins"/>
    <property type="match status" value="3"/>
</dbReference>
<protein>
    <recommendedName>
        <fullName evidence="14">Multicopper oxidase</fullName>
    </recommendedName>
</protein>
<comment type="similarity">
    <text evidence="1">Belongs to the multicopper oxidase family.</text>
</comment>
<dbReference type="Pfam" id="PF07732">
    <property type="entry name" value="Cu-oxidase_3"/>
    <property type="match status" value="1"/>
</dbReference>
<evidence type="ECO:0000256" key="2">
    <source>
        <dbReference type="ARBA" id="ARBA00022723"/>
    </source>
</evidence>
<evidence type="ECO:0000313" key="12">
    <source>
        <dbReference type="EMBL" id="OJK05284.1"/>
    </source>
</evidence>
<sequence length="614" mass="67310">MKLTYSGLALAALTGLIELASCKTVKFNVDLTWEDGKIAGNTRKAIWTNGQIPGPTLRVKQGDDVEFLVNNSMPFETAIHFHGIVQQGTPWSDGVPGISQAPIQPGDAFLYKWKADAYGTYIYHSHMRAQLDDGLYGAIYVEPADSVERPFSLLTSDQTELQALLNAEKKTQPVIISDWRQFTSEEILQIQEDSGFSSYCASSILVNGKGSVICPGQDHIDSLTRAGESQALGDVQMSDMGCMPPTASRYARYDFDLSKIPQGYFEGCVPSQGPNQVFNVDASKKYVSYDVLSMAGSASLVFSVDSHPMIVYAVDGRYVEPSTTYAINIPAGSRYSVMLKLDQPAGSYTVRAANKYANQIINGTATLTYTNQGSSSPSVTSPQRNVPTTNSRPGSTTSPGQYINELGTVIDRSKSILDDNTLVPFPAEPPAAYANKTFILDIAQLSTSYGWRLGNESYPMDLEDVQFPALFDPTSIPTKNMIATLNDTWVDLIINVTTAGQPQHPIHKHSNKFYVIGQGNSAWTYSSVQEAMKKIPNSFNLQTPQMRDTFQTPPSLGAPSWMALRYHVNNPGPFFMHCHIQMHHSGGLAMAIMDGIDAWPDVPVEYELAVMPKH</sequence>
<dbReference type="PANTHER" id="PTHR11709:SF488">
    <property type="entry name" value="LACCASE-RELATED"/>
    <property type="match status" value="1"/>
</dbReference>
<keyword evidence="13" id="KW-1185">Reference proteome</keyword>
<dbReference type="Pfam" id="PF00394">
    <property type="entry name" value="Cu-oxidase"/>
    <property type="match status" value="1"/>
</dbReference>
<keyword evidence="2" id="KW-0479">Metal-binding</keyword>
<evidence type="ECO:0000256" key="5">
    <source>
        <dbReference type="ARBA" id="ARBA00023008"/>
    </source>
</evidence>
<dbReference type="CDD" id="cd13898">
    <property type="entry name" value="CuRO_3_Abr2_like"/>
    <property type="match status" value="1"/>
</dbReference>
<evidence type="ECO:0000259" key="11">
    <source>
        <dbReference type="Pfam" id="PF07732"/>
    </source>
</evidence>
<dbReference type="AlphaFoldDB" id="A0A1L9XA98"/>
<dbReference type="InterPro" id="IPR002355">
    <property type="entry name" value="Cu_oxidase_Cu_BS"/>
</dbReference>
<reference evidence="13" key="1">
    <citation type="journal article" date="2017" name="Genome Biol.">
        <title>Comparative genomics reveals high biological diversity and specific adaptations in the industrially and medically important fungal genus Aspergillus.</title>
        <authorList>
            <person name="de Vries R.P."/>
            <person name="Riley R."/>
            <person name="Wiebenga A."/>
            <person name="Aguilar-Osorio G."/>
            <person name="Amillis S."/>
            <person name="Uchima C.A."/>
            <person name="Anderluh G."/>
            <person name="Asadollahi M."/>
            <person name="Askin M."/>
            <person name="Barry K."/>
            <person name="Battaglia E."/>
            <person name="Bayram O."/>
            <person name="Benocci T."/>
            <person name="Braus-Stromeyer S.A."/>
            <person name="Caldana C."/>
            <person name="Canovas D."/>
            <person name="Cerqueira G.C."/>
            <person name="Chen F."/>
            <person name="Chen W."/>
            <person name="Choi C."/>
            <person name="Clum A."/>
            <person name="Dos Santos R.A."/>
            <person name="Damasio A.R."/>
            <person name="Diallinas G."/>
            <person name="Emri T."/>
            <person name="Fekete E."/>
            <person name="Flipphi M."/>
            <person name="Freyberg S."/>
            <person name="Gallo A."/>
            <person name="Gournas C."/>
            <person name="Habgood R."/>
            <person name="Hainaut M."/>
            <person name="Harispe M.L."/>
            <person name="Henrissat B."/>
            <person name="Hilden K.S."/>
            <person name="Hope R."/>
            <person name="Hossain A."/>
            <person name="Karabika E."/>
            <person name="Karaffa L."/>
            <person name="Karanyi Z."/>
            <person name="Krasevec N."/>
            <person name="Kuo A."/>
            <person name="Kusch H."/>
            <person name="LaButti K."/>
            <person name="Lagendijk E.L."/>
            <person name="Lapidus A."/>
            <person name="Levasseur A."/>
            <person name="Lindquist E."/>
            <person name="Lipzen A."/>
            <person name="Logrieco A.F."/>
            <person name="MacCabe A."/>
            <person name="Maekelae M.R."/>
            <person name="Malavazi I."/>
            <person name="Melin P."/>
            <person name="Meyer V."/>
            <person name="Mielnichuk N."/>
            <person name="Miskei M."/>
            <person name="Molnar A.P."/>
            <person name="Mule G."/>
            <person name="Ngan C.Y."/>
            <person name="Orejas M."/>
            <person name="Orosz E."/>
            <person name="Ouedraogo J.P."/>
            <person name="Overkamp K.M."/>
            <person name="Park H.-S."/>
            <person name="Perrone G."/>
            <person name="Piumi F."/>
            <person name="Punt P.J."/>
            <person name="Ram A.F."/>
            <person name="Ramon A."/>
            <person name="Rauscher S."/>
            <person name="Record E."/>
            <person name="Riano-Pachon D.M."/>
            <person name="Robert V."/>
            <person name="Roehrig J."/>
            <person name="Ruller R."/>
            <person name="Salamov A."/>
            <person name="Salih N.S."/>
            <person name="Samson R.A."/>
            <person name="Sandor E."/>
            <person name="Sanguinetti M."/>
            <person name="Schuetze T."/>
            <person name="Sepcic K."/>
            <person name="Shelest E."/>
            <person name="Sherlock G."/>
            <person name="Sophianopoulou V."/>
            <person name="Squina F.M."/>
            <person name="Sun H."/>
            <person name="Susca A."/>
            <person name="Todd R.B."/>
            <person name="Tsang A."/>
            <person name="Unkles S.E."/>
            <person name="van de Wiele N."/>
            <person name="van Rossen-Uffink D."/>
            <person name="Oliveira J.V."/>
            <person name="Vesth T.C."/>
            <person name="Visser J."/>
            <person name="Yu J.-H."/>
            <person name="Zhou M."/>
            <person name="Andersen M.R."/>
            <person name="Archer D.B."/>
            <person name="Baker S.E."/>
            <person name="Benoit I."/>
            <person name="Brakhage A.A."/>
            <person name="Braus G.H."/>
            <person name="Fischer R."/>
            <person name="Frisvad J.C."/>
            <person name="Goldman G.H."/>
            <person name="Houbraken J."/>
            <person name="Oakley B."/>
            <person name="Pocsi I."/>
            <person name="Scazzocchio C."/>
            <person name="Seiboth B."/>
            <person name="vanKuyk P.A."/>
            <person name="Wortman J."/>
            <person name="Dyer P.S."/>
            <person name="Grigoriev I.V."/>
        </authorList>
    </citation>
    <scope>NUCLEOTIDE SEQUENCE [LARGE SCALE GENOMIC DNA]</scope>
    <source>
        <strain evidence="13">ATCC 16872 / CBS 172.66 / WB 5094</strain>
    </source>
</reference>
<dbReference type="Gene3D" id="2.60.40.420">
    <property type="entry name" value="Cupredoxins - blue copper proteins"/>
    <property type="match status" value="3"/>
</dbReference>
<evidence type="ECO:0000256" key="7">
    <source>
        <dbReference type="SAM" id="MobiDB-lite"/>
    </source>
</evidence>
<name>A0A1L9XA98_ASPA1</name>
<evidence type="ECO:0000256" key="6">
    <source>
        <dbReference type="ARBA" id="ARBA00023180"/>
    </source>
</evidence>
<dbReference type="InterPro" id="IPR001117">
    <property type="entry name" value="Cu-oxidase_2nd"/>
</dbReference>
<dbReference type="FunFam" id="2.60.40.420:FF:000061">
    <property type="entry name" value="Laccase TilA"/>
    <property type="match status" value="1"/>
</dbReference>
<dbReference type="STRING" id="690307.A0A1L9XA98"/>
<dbReference type="CDD" id="cd13876">
    <property type="entry name" value="CuRO_2_Abr2_like"/>
    <property type="match status" value="1"/>
</dbReference>
<evidence type="ECO:0000256" key="4">
    <source>
        <dbReference type="ARBA" id="ARBA00023002"/>
    </source>
</evidence>
<feature type="domain" description="Plastocyanin-like" evidence="9">
    <location>
        <begin position="173"/>
        <end position="371"/>
    </location>
</feature>
<dbReference type="CDD" id="cd13850">
    <property type="entry name" value="CuRO_1_Abr2_like"/>
    <property type="match status" value="1"/>
</dbReference>
<evidence type="ECO:0000259" key="9">
    <source>
        <dbReference type="Pfam" id="PF00394"/>
    </source>
</evidence>
<evidence type="ECO:0000256" key="1">
    <source>
        <dbReference type="ARBA" id="ARBA00010609"/>
    </source>
</evidence>
<dbReference type="VEuPathDB" id="FungiDB:ASPACDRAFT_1852228"/>
<keyword evidence="3 8" id="KW-0732">Signal</keyword>
<evidence type="ECO:0000256" key="3">
    <source>
        <dbReference type="ARBA" id="ARBA00022729"/>
    </source>
</evidence>
<dbReference type="Pfam" id="PF07731">
    <property type="entry name" value="Cu-oxidase_2"/>
    <property type="match status" value="1"/>
</dbReference>